<dbReference type="Proteomes" id="UP000192247">
    <property type="component" value="Unassembled WGS sequence"/>
</dbReference>
<organism evidence="1 2">
    <name type="scientific">Tropilaelaps mercedesae</name>
    <dbReference type="NCBI Taxonomy" id="418985"/>
    <lineage>
        <taxon>Eukaryota</taxon>
        <taxon>Metazoa</taxon>
        <taxon>Ecdysozoa</taxon>
        <taxon>Arthropoda</taxon>
        <taxon>Chelicerata</taxon>
        <taxon>Arachnida</taxon>
        <taxon>Acari</taxon>
        <taxon>Parasitiformes</taxon>
        <taxon>Mesostigmata</taxon>
        <taxon>Gamasina</taxon>
        <taxon>Dermanyssoidea</taxon>
        <taxon>Laelapidae</taxon>
        <taxon>Tropilaelaps</taxon>
    </lineage>
</organism>
<reference evidence="1 2" key="1">
    <citation type="journal article" date="2017" name="Gigascience">
        <title>Draft genome of the honey bee ectoparasitic mite, Tropilaelaps mercedesae, is shaped by the parasitic life history.</title>
        <authorList>
            <person name="Dong X."/>
            <person name="Armstrong S.D."/>
            <person name="Xia D."/>
            <person name="Makepeace B.L."/>
            <person name="Darby A.C."/>
            <person name="Kadowaki T."/>
        </authorList>
    </citation>
    <scope>NUCLEOTIDE SEQUENCE [LARGE SCALE GENOMIC DNA]</scope>
    <source>
        <strain evidence="1">Wuxi-XJTLU</strain>
    </source>
</reference>
<proteinExistence type="predicted"/>
<protein>
    <submittedName>
        <fullName evidence="1">Uncharacterized protein</fullName>
    </submittedName>
</protein>
<dbReference type="AlphaFoldDB" id="A0A1V9XXD2"/>
<accession>A0A1V9XXD2</accession>
<dbReference type="EMBL" id="MNPL01002635">
    <property type="protein sequence ID" value="OQR78101.1"/>
    <property type="molecule type" value="Genomic_DNA"/>
</dbReference>
<comment type="caution">
    <text evidence="1">The sequence shown here is derived from an EMBL/GenBank/DDBJ whole genome shotgun (WGS) entry which is preliminary data.</text>
</comment>
<keyword evidence="2" id="KW-1185">Reference proteome</keyword>
<name>A0A1V9XXD2_9ACAR</name>
<sequence length="34" mass="3939">MTSKARVTSIRQNRLAPRVNCTLWSDSHVERLLV</sequence>
<evidence type="ECO:0000313" key="2">
    <source>
        <dbReference type="Proteomes" id="UP000192247"/>
    </source>
</evidence>
<evidence type="ECO:0000313" key="1">
    <source>
        <dbReference type="EMBL" id="OQR78101.1"/>
    </source>
</evidence>
<gene>
    <name evidence="1" type="ORF">BIW11_02790</name>
</gene>
<dbReference type="InParanoid" id="A0A1V9XXD2"/>